<protein>
    <submittedName>
        <fullName evidence="1">Uncharacterized protein</fullName>
    </submittedName>
</protein>
<evidence type="ECO:0000313" key="2">
    <source>
        <dbReference type="Proteomes" id="UP000465785"/>
    </source>
</evidence>
<name>A0A9W4FH21_9MYCO</name>
<dbReference type="EMBL" id="AP022601">
    <property type="protein sequence ID" value="BBY94629.1"/>
    <property type="molecule type" value="Genomic_DNA"/>
</dbReference>
<dbReference type="KEGG" id="mgau:MGALJ_42980"/>
<dbReference type="AlphaFoldDB" id="A0A9W4FH21"/>
<evidence type="ECO:0000313" key="1">
    <source>
        <dbReference type="EMBL" id="BBY94629.1"/>
    </source>
</evidence>
<organism evidence="1 2">
    <name type="scientific">Mycobacterium gallinarum</name>
    <dbReference type="NCBI Taxonomy" id="39689"/>
    <lineage>
        <taxon>Bacteria</taxon>
        <taxon>Bacillati</taxon>
        <taxon>Actinomycetota</taxon>
        <taxon>Actinomycetes</taxon>
        <taxon>Mycobacteriales</taxon>
        <taxon>Mycobacteriaceae</taxon>
        <taxon>Mycobacterium</taxon>
    </lineage>
</organism>
<keyword evidence="2" id="KW-1185">Reference proteome</keyword>
<sequence length="56" mass="6043">MASIQPCSSGISGTTSQWVNQLERKTMSRSPGAEARYATCKSPFIAYRVSENTGEA</sequence>
<dbReference type="Proteomes" id="UP000465785">
    <property type="component" value="Chromosome"/>
</dbReference>
<accession>A0A9W4FH21</accession>
<proteinExistence type="predicted"/>
<reference evidence="1 2" key="1">
    <citation type="journal article" date="2019" name="Emerg. Microbes Infect.">
        <title>Comprehensive subspecies identification of 175 nontuberculous mycobacteria species based on 7547 genomic profiles.</title>
        <authorList>
            <person name="Matsumoto Y."/>
            <person name="Kinjo T."/>
            <person name="Motooka D."/>
            <person name="Nabeya D."/>
            <person name="Jung N."/>
            <person name="Uechi K."/>
            <person name="Horii T."/>
            <person name="Iida T."/>
            <person name="Fujita J."/>
            <person name="Nakamura S."/>
        </authorList>
    </citation>
    <scope>NUCLEOTIDE SEQUENCE [LARGE SCALE GENOMIC DNA]</scope>
    <source>
        <strain evidence="1 2">JCM 6399</strain>
    </source>
</reference>
<gene>
    <name evidence="1" type="ORF">MGALJ_42980</name>
</gene>